<dbReference type="Proteomes" id="UP000464374">
    <property type="component" value="Chromosome"/>
</dbReference>
<feature type="transmembrane region" description="Helical" evidence="1">
    <location>
        <begin position="118"/>
        <end position="136"/>
    </location>
</feature>
<gene>
    <name evidence="2" type="ORF">GWP43_09045</name>
</gene>
<keyword evidence="1" id="KW-0472">Membrane</keyword>
<reference evidence="2 3" key="1">
    <citation type="submission" date="2020-01" db="EMBL/GenBank/DDBJ databases">
        <title>Complete genome sequence of a human oral phylogroup 1 Treponema sp. strain ATCC 700766, originally isolated from periodontitis dental plaque.</title>
        <authorList>
            <person name="Chan Y."/>
            <person name="Huo Y.-B."/>
            <person name="Yu X.-L."/>
            <person name="Zeng H."/>
            <person name="Leung W.-K."/>
            <person name="Watt R.M."/>
        </authorList>
    </citation>
    <scope>NUCLEOTIDE SEQUENCE [LARGE SCALE GENOMIC DNA]</scope>
    <source>
        <strain evidence="2 3">OMZ 804</strain>
    </source>
</reference>
<protein>
    <submittedName>
        <fullName evidence="2">Uncharacterized protein</fullName>
    </submittedName>
</protein>
<sequence length="257" mass="28655">MVPPIMTKKLTSNRLLYILNAGMVTFAMVMNIKAAIPYVSVIPYMSFIKAALNAFCVCLSIILIIHPERKLLTYIVFFAEAGNAALVGFIGIGTSLFCIGIVLCFINGEFAVNRRRKVIMLSIYWALVIVTIWPVLGFIFVIFEILGTLFGLTACIALYQKLEGKLSYLLLPEETVMATITLPPKGSTLKLSDYELSERQIAFILGSIKQGETYEVLGNRYYVSTSVVKKDMAAACKYFGVANREALRILLLQYKLE</sequence>
<keyword evidence="1" id="KW-1133">Transmembrane helix</keyword>
<dbReference type="KEGG" id="trz:GWP43_09045"/>
<dbReference type="EMBL" id="CP048020">
    <property type="protein sequence ID" value="QHX43560.1"/>
    <property type="molecule type" value="Genomic_DNA"/>
</dbReference>
<name>A0A6P1Y2R0_9SPIR</name>
<feature type="transmembrane region" description="Helical" evidence="1">
    <location>
        <begin position="85"/>
        <end position="106"/>
    </location>
</feature>
<dbReference type="AlphaFoldDB" id="A0A6P1Y2R0"/>
<keyword evidence="1" id="KW-0812">Transmembrane</keyword>
<accession>A0A6P1Y2R0</accession>
<proteinExistence type="predicted"/>
<feature type="transmembrane region" description="Helical" evidence="1">
    <location>
        <begin position="44"/>
        <end position="65"/>
    </location>
</feature>
<organism evidence="2 3">
    <name type="scientific">Treponema vincentii</name>
    <dbReference type="NCBI Taxonomy" id="69710"/>
    <lineage>
        <taxon>Bacteria</taxon>
        <taxon>Pseudomonadati</taxon>
        <taxon>Spirochaetota</taxon>
        <taxon>Spirochaetia</taxon>
        <taxon>Spirochaetales</taxon>
        <taxon>Treponemataceae</taxon>
        <taxon>Treponema</taxon>
    </lineage>
</organism>
<feature type="transmembrane region" description="Helical" evidence="1">
    <location>
        <begin position="15"/>
        <end position="32"/>
    </location>
</feature>
<evidence type="ECO:0000256" key="1">
    <source>
        <dbReference type="SAM" id="Phobius"/>
    </source>
</evidence>
<evidence type="ECO:0000313" key="3">
    <source>
        <dbReference type="Proteomes" id="UP000464374"/>
    </source>
</evidence>
<evidence type="ECO:0000313" key="2">
    <source>
        <dbReference type="EMBL" id="QHX43560.1"/>
    </source>
</evidence>